<evidence type="ECO:0000313" key="1">
    <source>
        <dbReference type="EMBL" id="KAJ8960699.1"/>
    </source>
</evidence>
<comment type="caution">
    <text evidence="1">The sequence shown here is derived from an EMBL/GenBank/DDBJ whole genome shotgun (WGS) entry which is preliminary data.</text>
</comment>
<dbReference type="Proteomes" id="UP001162156">
    <property type="component" value="Unassembled WGS sequence"/>
</dbReference>
<dbReference type="SUPFAM" id="SSF48019">
    <property type="entry name" value="post-AAA+ oligomerization domain-like"/>
    <property type="match status" value="1"/>
</dbReference>
<dbReference type="InterPro" id="IPR008921">
    <property type="entry name" value="DNA_pol3_clamp-load_cplx_C"/>
</dbReference>
<reference evidence="1" key="1">
    <citation type="journal article" date="2023" name="Insect Mol. Biol.">
        <title>Genome sequencing provides insights into the evolution of gene families encoding plant cell wall-degrading enzymes in longhorned beetles.</title>
        <authorList>
            <person name="Shin N.R."/>
            <person name="Okamura Y."/>
            <person name="Kirsch R."/>
            <person name="Pauchet Y."/>
        </authorList>
    </citation>
    <scope>NUCLEOTIDE SEQUENCE</scope>
    <source>
        <strain evidence="1">RBIC_L_NR</strain>
    </source>
</reference>
<organism evidence="1 2">
    <name type="scientific">Rhamnusium bicolor</name>
    <dbReference type="NCBI Taxonomy" id="1586634"/>
    <lineage>
        <taxon>Eukaryota</taxon>
        <taxon>Metazoa</taxon>
        <taxon>Ecdysozoa</taxon>
        <taxon>Arthropoda</taxon>
        <taxon>Hexapoda</taxon>
        <taxon>Insecta</taxon>
        <taxon>Pterygota</taxon>
        <taxon>Neoptera</taxon>
        <taxon>Endopterygota</taxon>
        <taxon>Coleoptera</taxon>
        <taxon>Polyphaga</taxon>
        <taxon>Cucujiformia</taxon>
        <taxon>Chrysomeloidea</taxon>
        <taxon>Cerambycidae</taxon>
        <taxon>Lepturinae</taxon>
        <taxon>Rhagiini</taxon>
        <taxon>Rhamnusium</taxon>
    </lineage>
</organism>
<gene>
    <name evidence="1" type="ORF">NQ314_006025</name>
</gene>
<dbReference type="AlphaFoldDB" id="A0AAV8ZB06"/>
<dbReference type="EMBL" id="JANEYF010001630">
    <property type="protein sequence ID" value="KAJ8960699.1"/>
    <property type="molecule type" value="Genomic_DNA"/>
</dbReference>
<dbReference type="FunFam" id="1.20.272.10:FF:000002">
    <property type="entry name" value="Replication factor C subunit 3"/>
    <property type="match status" value="1"/>
</dbReference>
<evidence type="ECO:0000313" key="2">
    <source>
        <dbReference type="Proteomes" id="UP001162156"/>
    </source>
</evidence>
<evidence type="ECO:0008006" key="3">
    <source>
        <dbReference type="Google" id="ProtNLM"/>
    </source>
</evidence>
<dbReference type="Gene3D" id="1.20.272.10">
    <property type="match status" value="1"/>
</dbReference>
<accession>A0AAV8ZB06</accession>
<sequence length="126" mass="14707">MCEACKVEQYPFNENQNIPEPDWKIFIQKTAARILQNQNIETLAKVRENLYELITNGIPSDIIFKTLLEELLKNCDMDIKAVIVEQAAIHEHRMIQGNKAIFHLESFVAKFMCIYQNMMQELVGDF</sequence>
<keyword evidence="2" id="KW-1185">Reference proteome</keyword>
<proteinExistence type="predicted"/>
<name>A0AAV8ZB06_9CUCU</name>
<dbReference type="GO" id="GO:0003677">
    <property type="term" value="F:DNA binding"/>
    <property type="evidence" value="ECO:0007669"/>
    <property type="project" value="InterPro"/>
</dbReference>
<protein>
    <recommendedName>
        <fullName evidence="3">Replication factor C C-terminal domain-containing protein</fullName>
    </recommendedName>
</protein>
<dbReference type="Pfam" id="PF22534">
    <property type="entry name" value="RFC_C"/>
    <property type="match status" value="1"/>
</dbReference>
<dbReference type="GO" id="GO:0006260">
    <property type="term" value="P:DNA replication"/>
    <property type="evidence" value="ECO:0007669"/>
    <property type="project" value="InterPro"/>
</dbReference>